<keyword evidence="3" id="KW-1185">Reference proteome</keyword>
<dbReference type="Proteomes" id="UP000308037">
    <property type="component" value="Unassembled WGS sequence"/>
</dbReference>
<dbReference type="InterPro" id="IPR015422">
    <property type="entry name" value="PyrdxlP-dep_Trfase_small"/>
</dbReference>
<dbReference type="OrthoDB" id="33635at2157"/>
<dbReference type="InterPro" id="IPR015421">
    <property type="entry name" value="PyrdxlP-dep_Trfase_major"/>
</dbReference>
<proteinExistence type="predicted"/>
<dbReference type="RefSeq" id="WP_137277013.1">
    <property type="nucleotide sequence ID" value="NZ_QKNX01000004.1"/>
</dbReference>
<evidence type="ECO:0000313" key="3">
    <source>
        <dbReference type="Proteomes" id="UP000308037"/>
    </source>
</evidence>
<accession>A0A4U5J9G3</accession>
<dbReference type="PANTHER" id="PTHR43510:SF1">
    <property type="entry name" value="AMINOTRANSFERASE FUNCTION, HYPOTHETICAL (EUROFUNG)"/>
    <property type="match status" value="1"/>
</dbReference>
<sequence>MQIEPFRLERWLAEVEVDADVMLAESGVRPLSADRFDTDPGELGYVIPTAGDSTFRAEIGDHHGRSADETLFTCGTQEANFLALLALADTHVVVVTPTYGSFTGLAESLCDVTRVPLEEPDWKLDPDAVASALRPDTDLVVVVNPNNPTGRYHGEETMRAVYERCADNGTYLLCDEVYRLLSPDPIAPVSSFGRYGISTGGVSKSFGLAGLRFGWLCASRGVLAAAENWKDYTTIAPPKFGQHVAEQAFDRRAELLAENREHVADNRAAVEASLDAHGLAWSAPDCGVNALVEVPPGFAGGYSFCRSLVTEESVVLAPGEAFDRPEWFRIGFGLHREELEEGLSRIEAFLARHS</sequence>
<evidence type="ECO:0000313" key="2">
    <source>
        <dbReference type="EMBL" id="TKR25374.1"/>
    </source>
</evidence>
<dbReference type="SUPFAM" id="SSF53383">
    <property type="entry name" value="PLP-dependent transferases"/>
    <property type="match status" value="1"/>
</dbReference>
<comment type="caution">
    <text evidence="2">The sequence shown here is derived from an EMBL/GenBank/DDBJ whole genome shotgun (WGS) entry which is preliminary data.</text>
</comment>
<organism evidence="2 3">
    <name type="scientific">Natronomonas salsuginis</name>
    <dbReference type="NCBI Taxonomy" id="2217661"/>
    <lineage>
        <taxon>Archaea</taxon>
        <taxon>Methanobacteriati</taxon>
        <taxon>Methanobacteriota</taxon>
        <taxon>Stenosarchaea group</taxon>
        <taxon>Halobacteria</taxon>
        <taxon>Halobacteriales</taxon>
        <taxon>Natronomonadaceae</taxon>
        <taxon>Natronomonas</taxon>
    </lineage>
</organism>
<dbReference type="Gene3D" id="3.90.1150.10">
    <property type="entry name" value="Aspartate Aminotransferase, domain 1"/>
    <property type="match status" value="1"/>
</dbReference>
<feature type="domain" description="Aminotransferase class I/classII large" evidence="1">
    <location>
        <begin position="46"/>
        <end position="346"/>
    </location>
</feature>
<evidence type="ECO:0000259" key="1">
    <source>
        <dbReference type="Pfam" id="PF00155"/>
    </source>
</evidence>
<dbReference type="Gene3D" id="3.40.640.10">
    <property type="entry name" value="Type I PLP-dependent aspartate aminotransferase-like (Major domain)"/>
    <property type="match status" value="1"/>
</dbReference>
<keyword evidence="2" id="KW-0808">Transferase</keyword>
<keyword evidence="2" id="KW-0032">Aminotransferase</keyword>
<dbReference type="PANTHER" id="PTHR43510">
    <property type="entry name" value="AMINOTRANSFERASE FUNCTION, HYPOTHETICAL (EUROFUNG)"/>
    <property type="match status" value="1"/>
</dbReference>
<dbReference type="InterPro" id="IPR015424">
    <property type="entry name" value="PyrdxlP-dep_Trfase"/>
</dbReference>
<reference evidence="2 3" key="1">
    <citation type="submission" date="2019-04" db="EMBL/GenBank/DDBJ databases">
        <title>Natronomonas sp. F20-122 a newhaloarchaeon isolated from a saline saltern of Isla Bacuta, Huelva, Spain.</title>
        <authorList>
            <person name="Duran-Viseras A."/>
            <person name="Sanchez-Porro C."/>
            <person name="Ventosa A."/>
        </authorList>
    </citation>
    <scope>NUCLEOTIDE SEQUENCE [LARGE SCALE GENOMIC DNA]</scope>
    <source>
        <strain evidence="2 3">F20-122</strain>
    </source>
</reference>
<name>A0A4U5J9G3_9EURY</name>
<protein>
    <submittedName>
        <fullName evidence="2">Pyridoxal phosphate-dependent aminotransferase</fullName>
    </submittedName>
</protein>
<dbReference type="InterPro" id="IPR004839">
    <property type="entry name" value="Aminotransferase_I/II_large"/>
</dbReference>
<dbReference type="GO" id="GO:0008483">
    <property type="term" value="F:transaminase activity"/>
    <property type="evidence" value="ECO:0007669"/>
    <property type="project" value="UniProtKB-KW"/>
</dbReference>
<dbReference type="Pfam" id="PF00155">
    <property type="entry name" value="Aminotran_1_2"/>
    <property type="match status" value="1"/>
</dbReference>
<dbReference type="GO" id="GO:0030170">
    <property type="term" value="F:pyridoxal phosphate binding"/>
    <property type="evidence" value="ECO:0007669"/>
    <property type="project" value="InterPro"/>
</dbReference>
<dbReference type="EMBL" id="QKNX01000004">
    <property type="protein sequence ID" value="TKR25374.1"/>
    <property type="molecule type" value="Genomic_DNA"/>
</dbReference>
<dbReference type="CDD" id="cd00609">
    <property type="entry name" value="AAT_like"/>
    <property type="match status" value="1"/>
</dbReference>
<gene>
    <name evidence="2" type="ORF">DM868_11480</name>
</gene>
<dbReference type="AlphaFoldDB" id="A0A4U5J9G3"/>